<gene>
    <name evidence="2" type="ORF">E6Q11_06010</name>
</gene>
<dbReference type="EMBL" id="SSDS01000094">
    <property type="protein sequence ID" value="TXG75918.1"/>
    <property type="molecule type" value="Genomic_DNA"/>
</dbReference>
<evidence type="ECO:0000313" key="2">
    <source>
        <dbReference type="EMBL" id="TXG75918.1"/>
    </source>
</evidence>
<reference evidence="2 3" key="1">
    <citation type="submission" date="2018-09" db="EMBL/GenBank/DDBJ databases">
        <title>Metagenome Assembled Genomes from an Advanced Water Purification Facility.</title>
        <authorList>
            <person name="Stamps B.W."/>
            <person name="Spear J.R."/>
        </authorList>
    </citation>
    <scope>NUCLEOTIDE SEQUENCE [LARGE SCALE GENOMIC DNA]</scope>
    <source>
        <strain evidence="2">Bin_63_2</strain>
    </source>
</reference>
<organism evidence="2 3">
    <name type="scientific">Candidatus Dojkabacteria bacterium</name>
    <dbReference type="NCBI Taxonomy" id="2099670"/>
    <lineage>
        <taxon>Bacteria</taxon>
        <taxon>Candidatus Dojkabacteria</taxon>
    </lineage>
</organism>
<dbReference type="AlphaFoldDB" id="A0A5C7J3T7"/>
<feature type="compositionally biased region" description="Polar residues" evidence="1">
    <location>
        <begin position="1"/>
        <end position="13"/>
    </location>
</feature>
<sequence>MYQHEQAITSQPPANDFARKVDSASEDQNQELALGNNDELDDASNILSNSPLDMLRQQPIDFTVLADIQNCDVENTTPMQALTLLCKWKAELKQAR</sequence>
<comment type="caution">
    <text evidence="2">The sequence shown here is derived from an EMBL/GenBank/DDBJ whole genome shotgun (WGS) entry which is preliminary data.</text>
</comment>
<evidence type="ECO:0000256" key="1">
    <source>
        <dbReference type="SAM" id="MobiDB-lite"/>
    </source>
</evidence>
<evidence type="ECO:0000313" key="3">
    <source>
        <dbReference type="Proteomes" id="UP000321026"/>
    </source>
</evidence>
<dbReference type="Proteomes" id="UP000321026">
    <property type="component" value="Unassembled WGS sequence"/>
</dbReference>
<name>A0A5C7J3T7_9BACT</name>
<protein>
    <submittedName>
        <fullName evidence="2">Uncharacterized protein</fullName>
    </submittedName>
</protein>
<proteinExistence type="predicted"/>
<feature type="region of interest" description="Disordered" evidence="1">
    <location>
        <begin position="1"/>
        <end position="45"/>
    </location>
</feature>
<accession>A0A5C7J3T7</accession>